<feature type="binding site" evidence="18">
    <location>
        <position position="370"/>
    </location>
    <ligand>
        <name>acetyl-CoA</name>
        <dbReference type="ChEBI" id="CHEBI:57288"/>
    </ligand>
</feature>
<evidence type="ECO:0000256" key="18">
    <source>
        <dbReference type="HAMAP-Rule" id="MF_01631"/>
    </source>
</evidence>
<keyword evidence="6 18" id="KW-0548">Nucleotidyltransferase</keyword>
<feature type="binding site" evidence="18">
    <location>
        <position position="234"/>
    </location>
    <ligand>
        <name>Mg(2+)</name>
        <dbReference type="ChEBI" id="CHEBI:18420"/>
    </ligand>
</feature>
<dbReference type="HAMAP" id="MF_01631">
    <property type="entry name" value="GlmU"/>
    <property type="match status" value="1"/>
</dbReference>
<dbReference type="Proteomes" id="UP001327219">
    <property type="component" value="Chromosome"/>
</dbReference>
<evidence type="ECO:0000256" key="4">
    <source>
        <dbReference type="ARBA" id="ARBA00022490"/>
    </source>
</evidence>
<organism evidence="21 22">
    <name type="scientific">Candidatus Bandiella euplotis</name>
    <dbReference type="NCBI Taxonomy" id="1664265"/>
    <lineage>
        <taxon>Bacteria</taxon>
        <taxon>Pseudomonadati</taxon>
        <taxon>Pseudomonadota</taxon>
        <taxon>Alphaproteobacteria</taxon>
        <taxon>Rickettsiales</taxon>
        <taxon>Candidatus Midichloriaceae</taxon>
        <taxon>Candidatus Bandiella</taxon>
    </lineage>
</organism>
<dbReference type="Pfam" id="PF25087">
    <property type="entry name" value="GMPPB_C"/>
    <property type="match status" value="1"/>
</dbReference>
<evidence type="ECO:0000259" key="20">
    <source>
        <dbReference type="Pfam" id="PF25087"/>
    </source>
</evidence>
<keyword evidence="10 18" id="KW-0133">Cell shape</keyword>
<evidence type="ECO:0000256" key="1">
    <source>
        <dbReference type="ARBA" id="ARBA00004496"/>
    </source>
</evidence>
<dbReference type="InterPro" id="IPR011004">
    <property type="entry name" value="Trimer_LpxA-like_sf"/>
</dbReference>
<reference evidence="21 22" key="1">
    <citation type="submission" date="2022-11" db="EMBL/GenBank/DDBJ databases">
        <title>Host association and intracellularity evolved multiple times independently in the Rickettsiales.</title>
        <authorList>
            <person name="Castelli M."/>
            <person name="Nardi T."/>
            <person name="Gammuto L."/>
            <person name="Bellinzona G."/>
            <person name="Sabaneyeva E."/>
            <person name="Potekhin A."/>
            <person name="Serra V."/>
            <person name="Petroni G."/>
            <person name="Sassera D."/>
        </authorList>
    </citation>
    <scope>NUCLEOTIDE SEQUENCE [LARGE SCALE GENOMIC DNA]</scope>
    <source>
        <strain evidence="21 22">NDG2</strain>
    </source>
</reference>
<comment type="subunit">
    <text evidence="18">Homotrimer.</text>
</comment>
<evidence type="ECO:0000256" key="16">
    <source>
        <dbReference type="ARBA" id="ARBA00048493"/>
    </source>
</evidence>
<evidence type="ECO:0000256" key="8">
    <source>
        <dbReference type="ARBA" id="ARBA00022737"/>
    </source>
</evidence>
<comment type="catalytic activity">
    <reaction evidence="16 18">
        <text>N-acetyl-alpha-D-glucosamine 1-phosphate + UTP + H(+) = UDP-N-acetyl-alpha-D-glucosamine + diphosphate</text>
        <dbReference type="Rhea" id="RHEA:13509"/>
        <dbReference type="ChEBI" id="CHEBI:15378"/>
        <dbReference type="ChEBI" id="CHEBI:33019"/>
        <dbReference type="ChEBI" id="CHEBI:46398"/>
        <dbReference type="ChEBI" id="CHEBI:57705"/>
        <dbReference type="ChEBI" id="CHEBI:57776"/>
        <dbReference type="EC" id="2.7.7.23"/>
    </reaction>
</comment>
<dbReference type="SUPFAM" id="SSF51161">
    <property type="entry name" value="Trimeric LpxA-like enzymes"/>
    <property type="match status" value="1"/>
</dbReference>
<feature type="binding site" evidence="18">
    <location>
        <position position="84"/>
    </location>
    <ligand>
        <name>UDP-N-acetyl-alpha-D-glucosamine</name>
        <dbReference type="ChEBI" id="CHEBI:57705"/>
    </ligand>
</feature>
<evidence type="ECO:0000256" key="9">
    <source>
        <dbReference type="ARBA" id="ARBA00022842"/>
    </source>
</evidence>
<feature type="binding site" evidence="18">
    <location>
        <position position="150"/>
    </location>
    <ligand>
        <name>UDP-N-acetyl-alpha-D-glucosamine</name>
        <dbReference type="ChEBI" id="CHEBI:57705"/>
    </ligand>
</feature>
<evidence type="ECO:0000256" key="17">
    <source>
        <dbReference type="ARBA" id="ARBA00049628"/>
    </source>
</evidence>
<dbReference type="InterPro" id="IPR001451">
    <property type="entry name" value="Hexapep"/>
</dbReference>
<keyword evidence="8 18" id="KW-0677">Repeat</keyword>
<keyword evidence="5 18" id="KW-0808">Transferase</keyword>
<dbReference type="Gene3D" id="2.160.10.10">
    <property type="entry name" value="Hexapeptide repeat proteins"/>
    <property type="match status" value="1"/>
</dbReference>
<keyword evidence="13 18" id="KW-0012">Acyltransferase</keyword>
<comment type="function">
    <text evidence="17 18">Catalyzes the last two sequential reactions in the de novo biosynthetic pathway for UDP-N-acetylglucosamine (UDP-GlcNAc). The C-terminal domain catalyzes the transfer of acetyl group from acetyl coenzyme A to glucosamine-1-phosphate (GlcN-1-P) to produce N-acetylglucosamine-1-phosphate (GlcNAc-1-P), which is converted into UDP-GlcNAc by the transfer of uridine 5-monophosphate (from uridine 5-triphosphate), a reaction catalyzed by the N-terminal domain.</text>
</comment>
<feature type="binding site" evidence="18">
    <location>
        <position position="28"/>
    </location>
    <ligand>
        <name>UDP-N-acetyl-alpha-D-glucosamine</name>
        <dbReference type="ChEBI" id="CHEBI:57705"/>
    </ligand>
</feature>
<dbReference type="CDD" id="cd03353">
    <property type="entry name" value="LbH_GlmU_C"/>
    <property type="match status" value="1"/>
</dbReference>
<dbReference type="Gene3D" id="3.90.550.10">
    <property type="entry name" value="Spore Coat Polysaccharide Biosynthesis Protein SpsA, Chain A"/>
    <property type="match status" value="1"/>
</dbReference>
<accession>A0ABZ0UMX1</accession>
<feature type="binding site" evidence="18">
    <location>
        <begin position="112"/>
        <end position="114"/>
    </location>
    <ligand>
        <name>UDP-N-acetyl-alpha-D-glucosamine</name>
        <dbReference type="ChEBI" id="CHEBI:57705"/>
    </ligand>
</feature>
<keyword evidence="4 18" id="KW-0963">Cytoplasm</keyword>
<evidence type="ECO:0000256" key="2">
    <source>
        <dbReference type="ARBA" id="ARBA00007707"/>
    </source>
</evidence>
<dbReference type="InterPro" id="IPR038009">
    <property type="entry name" value="GlmU_C_LbH"/>
</dbReference>
<gene>
    <name evidence="18" type="primary">glmU</name>
    <name evidence="21" type="ORF">Bandiella_00131</name>
</gene>
<feature type="region of interest" description="Linker" evidence="18">
    <location>
        <begin position="237"/>
        <end position="257"/>
    </location>
</feature>
<evidence type="ECO:0000313" key="21">
    <source>
        <dbReference type="EMBL" id="WPX96028.1"/>
    </source>
</evidence>
<comment type="caution">
    <text evidence="18">Lacks conserved residue(s) required for the propagation of feature annotation.</text>
</comment>
<dbReference type="Pfam" id="PF12804">
    <property type="entry name" value="NTP_transf_3"/>
    <property type="match status" value="1"/>
</dbReference>
<evidence type="ECO:0000256" key="11">
    <source>
        <dbReference type="ARBA" id="ARBA00022984"/>
    </source>
</evidence>
<evidence type="ECO:0000256" key="7">
    <source>
        <dbReference type="ARBA" id="ARBA00022723"/>
    </source>
</evidence>
<dbReference type="EC" id="2.3.1.157" evidence="18"/>
<comment type="pathway">
    <text evidence="18">Bacterial outer membrane biogenesis; LPS lipid A biosynthesis.</text>
</comment>
<dbReference type="Pfam" id="PF00132">
    <property type="entry name" value="Hexapep"/>
    <property type="match status" value="1"/>
</dbReference>
<feature type="domain" description="MobA-like NTP transferase" evidence="19">
    <location>
        <begin position="12"/>
        <end position="144"/>
    </location>
</feature>
<feature type="binding site" evidence="18">
    <location>
        <position position="341"/>
    </location>
    <ligand>
        <name>UDP-N-acetyl-alpha-D-glucosamine</name>
        <dbReference type="ChEBI" id="CHEBI:57705"/>
    </ligand>
</feature>
<evidence type="ECO:0000256" key="6">
    <source>
        <dbReference type="ARBA" id="ARBA00022695"/>
    </source>
</evidence>
<evidence type="ECO:0000256" key="13">
    <source>
        <dbReference type="ARBA" id="ARBA00023315"/>
    </source>
</evidence>
<feature type="domain" description="Mannose-1-phosphate guanyltransferase C-terminal" evidence="20">
    <location>
        <begin position="309"/>
        <end position="372"/>
    </location>
</feature>
<keyword evidence="12 18" id="KW-0511">Multifunctional enzyme</keyword>
<feature type="binding site" evidence="18">
    <location>
        <begin position="376"/>
        <end position="377"/>
    </location>
    <ligand>
        <name>acetyl-CoA</name>
        <dbReference type="ChEBI" id="CHEBI:57288"/>
    </ligand>
</feature>
<evidence type="ECO:0000256" key="10">
    <source>
        <dbReference type="ARBA" id="ARBA00022960"/>
    </source>
</evidence>
<feature type="binding site" evidence="18">
    <location>
        <begin position="89"/>
        <end position="90"/>
    </location>
    <ligand>
        <name>UDP-N-acetyl-alpha-D-glucosamine</name>
        <dbReference type="ChEBI" id="CHEBI:57705"/>
    </ligand>
</feature>
<comment type="subcellular location">
    <subcellularLocation>
        <location evidence="1 18">Cytoplasm</location>
    </subcellularLocation>
</comment>
<comment type="similarity">
    <text evidence="3 18">In the N-terminal section; belongs to the N-acetylglucosamine-1-phosphate uridyltransferase family.</text>
</comment>
<dbReference type="PANTHER" id="PTHR43584">
    <property type="entry name" value="NUCLEOTIDYL TRANSFERASE"/>
    <property type="match status" value="1"/>
</dbReference>
<dbReference type="EC" id="2.7.7.23" evidence="18"/>
<feature type="binding site" evidence="18">
    <location>
        <position position="180"/>
    </location>
    <ligand>
        <name>UDP-N-acetyl-alpha-D-glucosamine</name>
        <dbReference type="ChEBI" id="CHEBI:57705"/>
    </ligand>
</feature>
<keyword evidence="14 18" id="KW-0961">Cell wall biogenesis/degradation</keyword>
<keyword evidence="22" id="KW-1185">Reference proteome</keyword>
<feature type="region of interest" description="N-acetyltransferase" evidence="18">
    <location>
        <begin position="258"/>
        <end position="443"/>
    </location>
</feature>
<comment type="pathway">
    <text evidence="18">Nucleotide-sugar biosynthesis; UDP-N-acetyl-alpha-D-glucosamine biosynthesis; N-acetyl-alpha-D-glucosamine 1-phosphate from alpha-D-glucosamine 6-phosphate (route II): step 2/2.</text>
</comment>
<comment type="pathway">
    <text evidence="18">Nucleotide-sugar biosynthesis; UDP-N-acetyl-alpha-D-glucosamine biosynthesis; UDP-N-acetyl-alpha-D-glucosamine from N-acetyl-alpha-D-glucosamine 1-phosphate: step 1/1.</text>
</comment>
<dbReference type="PANTHER" id="PTHR43584:SF3">
    <property type="entry name" value="BIFUNCTIONAL PROTEIN GLMU"/>
    <property type="match status" value="1"/>
</dbReference>
<sequence length="443" mass="48697">MIMQAKFEPTIIILSAGNGERMNSSTPKVLHEVAQQALIKYVLELSGKVNSGCANAHIVINRELEGNKQFQEICKQYQVKTIIQQERLGTGDAVKTACDSIDALRDLVLILYGDTPFIKPSSINAMAEQIEKGADIVIIGFNAQNPTGYGRIVSTDGNRVEAIVEENETTEVQKSIRLCNSGILLVKKDVLLDFLVNAKYNRDKEFYLTDIVGCTKNKICTYIVADEEEVMGINDRKQLYVAEKYMQKVIVEKMIELGGTIIKPETSYFAADILISRDVVIYPNVFIGKDTVIKSHARIHSFSHIEGGCIDEHAIIGPFARIRPNTQIGSKSKIGNFVEVKNSTIMEGVKAGHLSYIGDATIDNDVNIGAGTVFCNYDGSKKHHSKVGEKSFIGSNTSIISPVIIKNKATIAAGSVITKDVDENDLAVARARQLNIKNKSKIK</sequence>
<proteinExistence type="inferred from homology"/>
<dbReference type="InterPro" id="IPR029044">
    <property type="entry name" value="Nucleotide-diphossugar_trans"/>
</dbReference>
<feature type="binding site" evidence="18">
    <location>
        <position position="234"/>
    </location>
    <ligand>
        <name>UDP-N-acetyl-alpha-D-glucosamine</name>
        <dbReference type="ChEBI" id="CHEBI:57705"/>
    </ligand>
</feature>
<feature type="binding site" evidence="18">
    <location>
        <position position="165"/>
    </location>
    <ligand>
        <name>UDP-N-acetyl-alpha-D-glucosamine</name>
        <dbReference type="ChEBI" id="CHEBI:57705"/>
    </ligand>
</feature>
<feature type="region of interest" description="Pyrophosphorylase" evidence="18">
    <location>
        <begin position="1"/>
        <end position="236"/>
    </location>
</feature>
<evidence type="ECO:0000256" key="12">
    <source>
        <dbReference type="ARBA" id="ARBA00023268"/>
    </source>
</evidence>
<feature type="binding site" evidence="18">
    <location>
        <position position="114"/>
    </location>
    <ligand>
        <name>Mg(2+)</name>
        <dbReference type="ChEBI" id="CHEBI:18420"/>
    </ligand>
</feature>
<evidence type="ECO:0000256" key="15">
    <source>
        <dbReference type="ARBA" id="ARBA00048247"/>
    </source>
</evidence>
<feature type="binding site" evidence="18">
    <location>
        <position position="430"/>
    </location>
    <ligand>
        <name>acetyl-CoA</name>
        <dbReference type="ChEBI" id="CHEBI:57288"/>
    </ligand>
</feature>
<dbReference type="InterPro" id="IPR005882">
    <property type="entry name" value="Bifunctional_GlmU"/>
</dbReference>
<dbReference type="InterPro" id="IPR056729">
    <property type="entry name" value="GMPPB_C"/>
</dbReference>
<comment type="cofactor">
    <cofactor evidence="18">
        <name>Mg(2+)</name>
        <dbReference type="ChEBI" id="CHEBI:18420"/>
    </cofactor>
    <text evidence="18">Binds 1 Mg(2+) ion per subunit.</text>
</comment>
<feature type="binding site" evidence="18">
    <location>
        <position position="413"/>
    </location>
    <ligand>
        <name>acetyl-CoA</name>
        <dbReference type="ChEBI" id="CHEBI:57288"/>
    </ligand>
</feature>
<dbReference type="SUPFAM" id="SSF53448">
    <property type="entry name" value="Nucleotide-diphospho-sugar transferases"/>
    <property type="match status" value="1"/>
</dbReference>
<evidence type="ECO:0000256" key="3">
    <source>
        <dbReference type="ARBA" id="ARBA00007947"/>
    </source>
</evidence>
<evidence type="ECO:0000256" key="14">
    <source>
        <dbReference type="ARBA" id="ARBA00023316"/>
    </source>
</evidence>
<evidence type="ECO:0000259" key="19">
    <source>
        <dbReference type="Pfam" id="PF12804"/>
    </source>
</evidence>
<feature type="binding site" evidence="18">
    <location>
        <position position="356"/>
    </location>
    <ligand>
        <name>UDP-N-acetyl-alpha-D-glucosamine</name>
        <dbReference type="ChEBI" id="CHEBI:57705"/>
    </ligand>
</feature>
<comment type="catalytic activity">
    <reaction evidence="15 18">
        <text>alpha-D-glucosamine 1-phosphate + acetyl-CoA = N-acetyl-alpha-D-glucosamine 1-phosphate + CoA + H(+)</text>
        <dbReference type="Rhea" id="RHEA:13725"/>
        <dbReference type="ChEBI" id="CHEBI:15378"/>
        <dbReference type="ChEBI" id="CHEBI:57287"/>
        <dbReference type="ChEBI" id="CHEBI:57288"/>
        <dbReference type="ChEBI" id="CHEBI:57776"/>
        <dbReference type="ChEBI" id="CHEBI:58516"/>
        <dbReference type="EC" id="2.3.1.157"/>
    </reaction>
</comment>
<dbReference type="EMBL" id="CP110820">
    <property type="protein sequence ID" value="WPX96028.1"/>
    <property type="molecule type" value="Genomic_DNA"/>
</dbReference>
<keyword evidence="7 18" id="KW-0479">Metal-binding</keyword>
<feature type="binding site" evidence="18">
    <location>
        <position position="395"/>
    </location>
    <ligand>
        <name>acetyl-CoA</name>
        <dbReference type="ChEBI" id="CHEBI:57288"/>
    </ligand>
</feature>
<evidence type="ECO:0000256" key="5">
    <source>
        <dbReference type="ARBA" id="ARBA00022679"/>
    </source>
</evidence>
<dbReference type="InterPro" id="IPR050065">
    <property type="entry name" value="GlmU-like"/>
</dbReference>
<feature type="binding site" evidence="18">
    <location>
        <position position="367"/>
    </location>
    <ligand>
        <name>UDP-N-acetyl-alpha-D-glucosamine</name>
        <dbReference type="ChEBI" id="CHEBI:57705"/>
    </ligand>
</feature>
<feature type="active site" description="Proton acceptor" evidence="18">
    <location>
        <position position="353"/>
    </location>
</feature>
<keyword evidence="11 18" id="KW-0573">Peptidoglycan synthesis</keyword>
<protein>
    <recommendedName>
        <fullName evidence="18">Bifunctional protein GlmU</fullName>
    </recommendedName>
    <domain>
        <recommendedName>
            <fullName evidence="18">UDP-N-acetylglucosamine pyrophosphorylase</fullName>
            <ecNumber evidence="18">2.7.7.23</ecNumber>
        </recommendedName>
        <alternativeName>
            <fullName evidence="18">N-acetylglucosamine-1-phosphate uridyltransferase</fullName>
        </alternativeName>
    </domain>
    <domain>
        <recommendedName>
            <fullName evidence="18">Glucosamine-1-phosphate N-acetyltransferase</fullName>
            <ecNumber evidence="18">2.3.1.157</ecNumber>
        </recommendedName>
    </domain>
</protein>
<evidence type="ECO:0000313" key="22">
    <source>
        <dbReference type="Proteomes" id="UP001327219"/>
    </source>
</evidence>
<dbReference type="NCBIfam" id="TIGR01173">
    <property type="entry name" value="glmU"/>
    <property type="match status" value="1"/>
</dbReference>
<feature type="binding site" evidence="18">
    <location>
        <position position="323"/>
    </location>
    <ligand>
        <name>UDP-N-acetyl-alpha-D-glucosamine</name>
        <dbReference type="ChEBI" id="CHEBI:57705"/>
    </ligand>
</feature>
<dbReference type="InterPro" id="IPR025877">
    <property type="entry name" value="MobA-like_NTP_Trfase"/>
</dbReference>
<keyword evidence="9 18" id="KW-0460">Magnesium</keyword>
<name>A0ABZ0UMX1_9RICK</name>
<comment type="similarity">
    <text evidence="2 18">In the C-terminal section; belongs to the transferase hexapeptide repeat family.</text>
</comment>
<dbReference type="CDD" id="cd02540">
    <property type="entry name" value="GT2_GlmU_N_bac"/>
    <property type="match status" value="1"/>
</dbReference>